<keyword evidence="8" id="KW-0902">Two-component regulatory system</keyword>
<dbReference type="EMBL" id="JAAATY010000013">
    <property type="protein sequence ID" value="NRN67260.1"/>
    <property type="molecule type" value="Genomic_DNA"/>
</dbReference>
<feature type="transmembrane region" description="Helical" evidence="9">
    <location>
        <begin position="47"/>
        <end position="66"/>
    </location>
</feature>
<dbReference type="InterPro" id="IPR036890">
    <property type="entry name" value="HATPase_C_sf"/>
</dbReference>
<dbReference type="PANTHER" id="PTHR24421">
    <property type="entry name" value="NITRATE/NITRITE SENSOR PROTEIN NARX-RELATED"/>
    <property type="match status" value="1"/>
</dbReference>
<dbReference type="PANTHER" id="PTHR24421:SF10">
    <property type="entry name" value="NITRATE_NITRITE SENSOR PROTEIN NARQ"/>
    <property type="match status" value="1"/>
</dbReference>
<evidence type="ECO:0000256" key="5">
    <source>
        <dbReference type="ARBA" id="ARBA00022741"/>
    </source>
</evidence>
<comment type="caution">
    <text evidence="11">The sequence shown here is derived from an EMBL/GenBank/DDBJ whole genome shotgun (WGS) entry which is preliminary data.</text>
</comment>
<evidence type="ECO:0000256" key="4">
    <source>
        <dbReference type="ARBA" id="ARBA00022679"/>
    </source>
</evidence>
<feature type="transmembrane region" description="Helical" evidence="9">
    <location>
        <begin position="21"/>
        <end position="41"/>
    </location>
</feature>
<organism evidence="11 12">
    <name type="scientific">Kibdelosporangium persicum</name>
    <dbReference type="NCBI Taxonomy" id="2698649"/>
    <lineage>
        <taxon>Bacteria</taxon>
        <taxon>Bacillati</taxon>
        <taxon>Actinomycetota</taxon>
        <taxon>Actinomycetes</taxon>
        <taxon>Pseudonocardiales</taxon>
        <taxon>Pseudonocardiaceae</taxon>
        <taxon>Kibdelosporangium</taxon>
    </lineage>
</organism>
<dbReference type="Proteomes" id="UP000763557">
    <property type="component" value="Unassembled WGS sequence"/>
</dbReference>
<protein>
    <recommendedName>
        <fullName evidence="2">histidine kinase</fullName>
        <ecNumber evidence="2">2.7.13.3</ecNumber>
    </recommendedName>
</protein>
<proteinExistence type="predicted"/>
<name>A0ABX2F8Y3_9PSEU</name>
<evidence type="ECO:0000256" key="1">
    <source>
        <dbReference type="ARBA" id="ARBA00000085"/>
    </source>
</evidence>
<evidence type="ECO:0000313" key="12">
    <source>
        <dbReference type="Proteomes" id="UP000763557"/>
    </source>
</evidence>
<keyword evidence="6 11" id="KW-0418">Kinase</keyword>
<dbReference type="Gene3D" id="1.20.5.1930">
    <property type="match status" value="1"/>
</dbReference>
<dbReference type="RefSeq" id="WP_173134720.1">
    <property type="nucleotide sequence ID" value="NZ_CBCSGW010000010.1"/>
</dbReference>
<feature type="domain" description="Histidine kinase/HSP90-like ATPase" evidence="10">
    <location>
        <begin position="322"/>
        <end position="412"/>
    </location>
</feature>
<dbReference type="CDD" id="cd16917">
    <property type="entry name" value="HATPase_UhpB-NarQ-NarX-like"/>
    <property type="match status" value="1"/>
</dbReference>
<dbReference type="SUPFAM" id="SSF55874">
    <property type="entry name" value="ATPase domain of HSP90 chaperone/DNA topoisomerase II/histidine kinase"/>
    <property type="match status" value="1"/>
</dbReference>
<keyword evidence="9" id="KW-1133">Transmembrane helix</keyword>
<dbReference type="InterPro" id="IPR025828">
    <property type="entry name" value="Put_sensor_dom"/>
</dbReference>
<evidence type="ECO:0000256" key="2">
    <source>
        <dbReference type="ARBA" id="ARBA00012438"/>
    </source>
</evidence>
<evidence type="ECO:0000256" key="9">
    <source>
        <dbReference type="SAM" id="Phobius"/>
    </source>
</evidence>
<keyword evidence="9" id="KW-0472">Membrane</keyword>
<keyword evidence="7" id="KW-0067">ATP-binding</keyword>
<dbReference type="GO" id="GO:0016301">
    <property type="term" value="F:kinase activity"/>
    <property type="evidence" value="ECO:0007669"/>
    <property type="project" value="UniProtKB-KW"/>
</dbReference>
<accession>A0ABX2F8Y3</accession>
<keyword evidence="4" id="KW-0808">Transferase</keyword>
<feature type="transmembrane region" description="Helical" evidence="9">
    <location>
        <begin position="160"/>
        <end position="182"/>
    </location>
</feature>
<dbReference type="InterPro" id="IPR050482">
    <property type="entry name" value="Sensor_HK_TwoCompSys"/>
</dbReference>
<dbReference type="EC" id="2.7.13.3" evidence="2"/>
<dbReference type="SMART" id="SM00387">
    <property type="entry name" value="HATPase_c"/>
    <property type="match status" value="1"/>
</dbReference>
<sequence>MPARRWDLRSRVRDTVDALEHIVGGMATAVMAVAMLPWLAITALLSVVGVGLFLAPTALRMVRVVADRERARLSRWGYDIVGPEPVSTSLIAALRDPAVRKELGWLLWHGTAGLVLSLAGMSLPLWVVTDLTFVLWWRLLPAGEAADTLDIVAVNDTSDAIWVSAMGVGWGVAAVFVLPLLARLQAWPGRQLLSPAPGTDLAVRVARLAATRAAALEAHATELRRIERALHDGTQNRLLAVNVLLGAARRALARDPATADEILARAQDSAEQALAELRDVVRSILPPVLTNRSLPDALTALAASCPVPCRIDADLPDRFAASVEATAYFAVAEALTNIAKHSGAANAVVSLGRHEDMLVVEVVDDGHGGADERGGSGLAGIRHRVEAHDGTFTLTSPVGGPTRMTVSLPCGL</sequence>
<evidence type="ECO:0000256" key="8">
    <source>
        <dbReference type="ARBA" id="ARBA00023012"/>
    </source>
</evidence>
<keyword evidence="3" id="KW-0597">Phosphoprotein</keyword>
<dbReference type="InterPro" id="IPR011712">
    <property type="entry name" value="Sig_transdc_His_kin_sub3_dim/P"/>
</dbReference>
<gene>
    <name evidence="11" type="ORF">GC106_44930</name>
</gene>
<dbReference type="Pfam" id="PF07730">
    <property type="entry name" value="HisKA_3"/>
    <property type="match status" value="1"/>
</dbReference>
<evidence type="ECO:0000313" key="11">
    <source>
        <dbReference type="EMBL" id="NRN67260.1"/>
    </source>
</evidence>
<feature type="transmembrane region" description="Helical" evidence="9">
    <location>
        <begin position="105"/>
        <end position="127"/>
    </location>
</feature>
<keyword evidence="9" id="KW-0812">Transmembrane</keyword>
<evidence type="ECO:0000256" key="3">
    <source>
        <dbReference type="ARBA" id="ARBA00022553"/>
    </source>
</evidence>
<evidence type="ECO:0000259" key="10">
    <source>
        <dbReference type="SMART" id="SM00387"/>
    </source>
</evidence>
<keyword evidence="12" id="KW-1185">Reference proteome</keyword>
<dbReference type="Pfam" id="PF02518">
    <property type="entry name" value="HATPase_c"/>
    <property type="match status" value="1"/>
</dbReference>
<evidence type="ECO:0000256" key="6">
    <source>
        <dbReference type="ARBA" id="ARBA00022777"/>
    </source>
</evidence>
<comment type="catalytic activity">
    <reaction evidence="1">
        <text>ATP + protein L-histidine = ADP + protein N-phospho-L-histidine.</text>
        <dbReference type="EC" id="2.7.13.3"/>
    </reaction>
</comment>
<dbReference type="Pfam" id="PF13796">
    <property type="entry name" value="Sensor"/>
    <property type="match status" value="1"/>
</dbReference>
<dbReference type="Gene3D" id="3.30.565.10">
    <property type="entry name" value="Histidine kinase-like ATPase, C-terminal domain"/>
    <property type="match status" value="1"/>
</dbReference>
<dbReference type="InterPro" id="IPR003594">
    <property type="entry name" value="HATPase_dom"/>
</dbReference>
<reference evidence="11 12" key="1">
    <citation type="submission" date="2020-01" db="EMBL/GenBank/DDBJ databases">
        <title>Kibdelosporangium persica a novel Actinomycetes from a hot desert in Iran.</title>
        <authorList>
            <person name="Safaei N."/>
            <person name="Zaburannyi N."/>
            <person name="Mueller R."/>
            <person name="Wink J."/>
        </authorList>
    </citation>
    <scope>NUCLEOTIDE SEQUENCE [LARGE SCALE GENOMIC DNA]</scope>
    <source>
        <strain evidence="11 12">4NS15</strain>
    </source>
</reference>
<evidence type="ECO:0000256" key="7">
    <source>
        <dbReference type="ARBA" id="ARBA00022840"/>
    </source>
</evidence>
<keyword evidence="5" id="KW-0547">Nucleotide-binding</keyword>